<protein>
    <submittedName>
        <fullName evidence="1">Transcription elongation factor</fullName>
    </submittedName>
</protein>
<dbReference type="GO" id="GO:0003746">
    <property type="term" value="F:translation elongation factor activity"/>
    <property type="evidence" value="ECO:0007669"/>
    <property type="project" value="UniProtKB-KW"/>
</dbReference>
<proteinExistence type="predicted"/>
<keyword evidence="2" id="KW-1185">Reference proteome</keyword>
<gene>
    <name evidence="1" type="ORF">ACFQ1G_01830</name>
</gene>
<accession>A0ABW3IBX1</accession>
<sequence>MSLNKEELFNKCLDEVDRRIQQYNEKLNTISGENSENNFSPDFDEYGNKGELLTEYEDNAAYLDRVQHMKETLANLDRDHRSETVRPGSVVETKNNYYFISVPLGELEMDSGRKVYAISTEAPIYEHFKGKKAGDTFTFKDSKVEIVKVH</sequence>
<dbReference type="Proteomes" id="UP001597100">
    <property type="component" value="Unassembled WGS sequence"/>
</dbReference>
<keyword evidence="1" id="KW-0648">Protein biosynthesis</keyword>
<evidence type="ECO:0000313" key="2">
    <source>
        <dbReference type="Proteomes" id="UP001597100"/>
    </source>
</evidence>
<name>A0ABW3IBX1_9FLAO</name>
<evidence type="ECO:0000313" key="1">
    <source>
        <dbReference type="EMBL" id="MFD0975518.1"/>
    </source>
</evidence>
<reference evidence="2" key="1">
    <citation type="journal article" date="2019" name="Int. J. Syst. Evol. Microbiol.">
        <title>The Global Catalogue of Microorganisms (GCM) 10K type strain sequencing project: providing services to taxonomists for standard genome sequencing and annotation.</title>
        <authorList>
            <consortium name="The Broad Institute Genomics Platform"/>
            <consortium name="The Broad Institute Genome Sequencing Center for Infectious Disease"/>
            <person name="Wu L."/>
            <person name="Ma J."/>
        </authorList>
    </citation>
    <scope>NUCLEOTIDE SEQUENCE [LARGE SCALE GENOMIC DNA]</scope>
    <source>
        <strain evidence="2">CCUG 60898</strain>
    </source>
</reference>
<organism evidence="1 2">
    <name type="scientific">Salinimicrobium gaetbulicola</name>
    <dbReference type="NCBI Taxonomy" id="999702"/>
    <lineage>
        <taxon>Bacteria</taxon>
        <taxon>Pseudomonadati</taxon>
        <taxon>Bacteroidota</taxon>
        <taxon>Flavobacteriia</taxon>
        <taxon>Flavobacteriales</taxon>
        <taxon>Flavobacteriaceae</taxon>
        <taxon>Salinimicrobium</taxon>
    </lineage>
</organism>
<keyword evidence="1" id="KW-0251">Elongation factor</keyword>
<dbReference type="RefSeq" id="WP_380736540.1">
    <property type="nucleotide sequence ID" value="NZ_JBHTJP010000032.1"/>
</dbReference>
<dbReference type="EMBL" id="JBHTJP010000032">
    <property type="protein sequence ID" value="MFD0975518.1"/>
    <property type="molecule type" value="Genomic_DNA"/>
</dbReference>
<comment type="caution">
    <text evidence="1">The sequence shown here is derived from an EMBL/GenBank/DDBJ whole genome shotgun (WGS) entry which is preliminary data.</text>
</comment>